<evidence type="ECO:0000259" key="7">
    <source>
        <dbReference type="Pfam" id="PF01757"/>
    </source>
</evidence>
<feature type="transmembrane region" description="Helical" evidence="6">
    <location>
        <begin position="145"/>
        <end position="164"/>
    </location>
</feature>
<dbReference type="EMBL" id="VSSQ01017135">
    <property type="protein sequence ID" value="MPM59129.1"/>
    <property type="molecule type" value="Genomic_DNA"/>
</dbReference>
<feature type="transmembrane region" description="Helical" evidence="6">
    <location>
        <begin position="37"/>
        <end position="64"/>
    </location>
</feature>
<feature type="transmembrane region" description="Helical" evidence="6">
    <location>
        <begin position="216"/>
        <end position="235"/>
    </location>
</feature>
<feature type="transmembrane region" description="Helical" evidence="6">
    <location>
        <begin position="310"/>
        <end position="331"/>
    </location>
</feature>
<protein>
    <recommendedName>
        <fullName evidence="7">Acyltransferase 3 domain-containing protein</fullName>
    </recommendedName>
</protein>
<keyword evidence="5 6" id="KW-0472">Membrane</keyword>
<dbReference type="AlphaFoldDB" id="A0A645B145"/>
<gene>
    <name evidence="8" type="ORF">SDC9_105967</name>
</gene>
<keyword evidence="4 6" id="KW-1133">Transmembrane helix</keyword>
<feature type="transmembrane region" description="Helical" evidence="6">
    <location>
        <begin position="275"/>
        <end position="298"/>
    </location>
</feature>
<evidence type="ECO:0000256" key="1">
    <source>
        <dbReference type="ARBA" id="ARBA00004651"/>
    </source>
</evidence>
<evidence type="ECO:0000256" key="2">
    <source>
        <dbReference type="ARBA" id="ARBA00022475"/>
    </source>
</evidence>
<keyword evidence="2" id="KW-1003">Cell membrane</keyword>
<evidence type="ECO:0000313" key="8">
    <source>
        <dbReference type="EMBL" id="MPM59129.1"/>
    </source>
</evidence>
<proteinExistence type="predicted"/>
<feature type="transmembrane region" description="Helical" evidence="6">
    <location>
        <begin position="247"/>
        <end position="263"/>
    </location>
</feature>
<evidence type="ECO:0000256" key="4">
    <source>
        <dbReference type="ARBA" id="ARBA00022989"/>
    </source>
</evidence>
<accession>A0A645B145</accession>
<evidence type="ECO:0000256" key="5">
    <source>
        <dbReference type="ARBA" id="ARBA00023136"/>
    </source>
</evidence>
<feature type="transmembrane region" description="Helical" evidence="6">
    <location>
        <begin position="112"/>
        <end position="133"/>
    </location>
</feature>
<dbReference type="GO" id="GO:0005886">
    <property type="term" value="C:plasma membrane"/>
    <property type="evidence" value="ECO:0007669"/>
    <property type="project" value="UniProtKB-SubCell"/>
</dbReference>
<evidence type="ECO:0000256" key="6">
    <source>
        <dbReference type="SAM" id="Phobius"/>
    </source>
</evidence>
<organism evidence="8">
    <name type="scientific">bioreactor metagenome</name>
    <dbReference type="NCBI Taxonomy" id="1076179"/>
    <lineage>
        <taxon>unclassified sequences</taxon>
        <taxon>metagenomes</taxon>
        <taxon>ecological metagenomes</taxon>
    </lineage>
</organism>
<comment type="caution">
    <text evidence="8">The sequence shown here is derived from an EMBL/GenBank/DDBJ whole genome shotgun (WGS) entry which is preliminary data.</text>
</comment>
<reference evidence="8" key="1">
    <citation type="submission" date="2019-08" db="EMBL/GenBank/DDBJ databases">
        <authorList>
            <person name="Kucharzyk K."/>
            <person name="Murdoch R.W."/>
            <person name="Higgins S."/>
            <person name="Loffler F."/>
        </authorList>
    </citation>
    <scope>NUCLEOTIDE SEQUENCE</scope>
</reference>
<evidence type="ECO:0000256" key="3">
    <source>
        <dbReference type="ARBA" id="ARBA00022692"/>
    </source>
</evidence>
<feature type="transmembrane region" description="Helical" evidence="6">
    <location>
        <begin position="85"/>
        <end position="106"/>
    </location>
</feature>
<dbReference type="GO" id="GO:0016413">
    <property type="term" value="F:O-acetyltransferase activity"/>
    <property type="evidence" value="ECO:0007669"/>
    <property type="project" value="TreeGrafter"/>
</dbReference>
<dbReference type="GO" id="GO:0009246">
    <property type="term" value="P:enterobacterial common antigen biosynthetic process"/>
    <property type="evidence" value="ECO:0007669"/>
    <property type="project" value="TreeGrafter"/>
</dbReference>
<dbReference type="Pfam" id="PF01757">
    <property type="entry name" value="Acyl_transf_3"/>
    <property type="match status" value="1"/>
</dbReference>
<dbReference type="PANTHER" id="PTHR40074">
    <property type="entry name" value="O-ACETYLTRANSFERASE WECH"/>
    <property type="match status" value="1"/>
</dbReference>
<feature type="domain" description="Acyltransferase 3" evidence="7">
    <location>
        <begin position="9"/>
        <end position="325"/>
    </location>
</feature>
<keyword evidence="3 6" id="KW-0812">Transmembrane</keyword>
<comment type="subcellular location">
    <subcellularLocation>
        <location evidence="1">Cell membrane</location>
        <topology evidence="1">Multi-pass membrane protein</topology>
    </subcellularLocation>
</comment>
<sequence>MLPQDTFQRIDIVRFPLIVGVVIAHAYPGTLSSPINIFIYNFICNGLVRIIVPMLFLISGYLFFIKFGLSEQTYLSKFQSRIRTLLIPFLFWNITTLLTFSLAQTLSATSGYFTGVNAPIANYGVFDYFNAILGIERMPIAMQFWFIRDLMLLVLLAPVIQFFIKRVPLLFLITLYICWMLDYWPVYMPAVEPMMFFSAGAFMGARKDNIFVLDKYGIYMIPFYFVILLFTSLFAENPLTPYLHRSGIMLGIVSAMSISKYVIKLKHVKNKLLELSSISFFVFAAHEPLQVIIRKFAYKIFIPESWVSELVLYFVIPVFIVTVLTETYHVLEFVAPNLLKVITGERVKS</sequence>
<name>A0A645B145_9ZZZZ</name>
<feature type="transmembrane region" description="Helical" evidence="6">
    <location>
        <begin position="12"/>
        <end position="31"/>
    </location>
</feature>
<dbReference type="PANTHER" id="PTHR40074:SF2">
    <property type="entry name" value="O-ACETYLTRANSFERASE WECH"/>
    <property type="match status" value="1"/>
</dbReference>
<dbReference type="InterPro" id="IPR002656">
    <property type="entry name" value="Acyl_transf_3_dom"/>
</dbReference>